<sequence>MVLTNDRVAGFVSVEGSRLVNGDGEPFILRGVGLGSWFLPEGNMWKFPEQGDRPRRIERMIEGLIGQEKAAEFWETYYDRYTTEADIRKIAEEGFNSIRIPINARAFIEEGEPVRFKGNNLRRLDLCIEWCRQYHVYAILDLHGAPGGQTGANIDDSENDQSELYTDETYRRMTIELWRQLAERYKDEWIVAGYDLLNEPLPNWNAALNPALMPLYRDIVKAIREVDQKHMIILEGAHWSTDWTVFDEMIDDNTLLQFHKYWNNPDTESIQKYINDRKRWNAPIFMGEGGENNIDWYSGAFRLFEDHEISWNFWTWKKMDTINSPCSVNKPEGWDRLADYLAGGERPSGEEAEQILWAYLDNIAIENCTYHAEVVQSLFRRAPVRIPAIFYGYQGAGIGFQIGARAEQNIGFRVNDGTDIRFVNSDRKIADFQHNGGRPWKLDQRLCVQLAAGDWLAYEFTSGNNSSDEESDETASYGIEIHLRGSEEAVSWSGLKVSLDGWQLDTVQHNNDEWTIVRLEESVVLDAGLHRIVIEAVGGPVQIEWIDIV</sequence>
<evidence type="ECO:0000256" key="1">
    <source>
        <dbReference type="ARBA" id="ARBA00005641"/>
    </source>
</evidence>
<keyword evidence="2 7" id="KW-0378">Hydrolase</keyword>
<feature type="domain" description="Glycoside hydrolase family 5" evidence="8">
    <location>
        <begin position="77"/>
        <end position="318"/>
    </location>
</feature>
<dbReference type="SUPFAM" id="SSF51445">
    <property type="entry name" value="(Trans)glycosidases"/>
    <property type="match status" value="1"/>
</dbReference>
<gene>
    <name evidence="9" type="ORF">H8B09_27680</name>
</gene>
<dbReference type="Gene3D" id="2.60.120.260">
    <property type="entry name" value="Galactose-binding domain-like"/>
    <property type="match status" value="1"/>
</dbReference>
<keyword evidence="6" id="KW-0624">Polysaccharide degradation</keyword>
<evidence type="ECO:0000313" key="10">
    <source>
        <dbReference type="Proteomes" id="UP000609346"/>
    </source>
</evidence>
<keyword evidence="4" id="KW-0119">Carbohydrate metabolism</keyword>
<evidence type="ECO:0000256" key="6">
    <source>
        <dbReference type="ARBA" id="ARBA00023326"/>
    </source>
</evidence>
<dbReference type="Proteomes" id="UP000609346">
    <property type="component" value="Unassembled WGS sequence"/>
</dbReference>
<keyword evidence="3" id="KW-0136">Cellulose degradation</keyword>
<organism evidence="9 10">
    <name type="scientific">Paenibacillus terricola</name>
    <dbReference type="NCBI Taxonomy" id="2763503"/>
    <lineage>
        <taxon>Bacteria</taxon>
        <taxon>Bacillati</taxon>
        <taxon>Bacillota</taxon>
        <taxon>Bacilli</taxon>
        <taxon>Bacillales</taxon>
        <taxon>Paenibacillaceae</taxon>
        <taxon>Paenibacillus</taxon>
    </lineage>
</organism>
<dbReference type="InterPro" id="IPR017853">
    <property type="entry name" value="GH"/>
</dbReference>
<dbReference type="InterPro" id="IPR001547">
    <property type="entry name" value="Glyco_hydro_5"/>
</dbReference>
<evidence type="ECO:0000256" key="5">
    <source>
        <dbReference type="ARBA" id="ARBA00023295"/>
    </source>
</evidence>
<dbReference type="Gene3D" id="3.20.20.80">
    <property type="entry name" value="Glycosidases"/>
    <property type="match status" value="1"/>
</dbReference>
<dbReference type="Pfam" id="PF00150">
    <property type="entry name" value="Cellulase"/>
    <property type="match status" value="1"/>
</dbReference>
<comment type="caution">
    <text evidence="9">The sequence shown here is derived from an EMBL/GenBank/DDBJ whole genome shotgun (WGS) entry which is preliminary data.</text>
</comment>
<evidence type="ECO:0000256" key="7">
    <source>
        <dbReference type="RuleBase" id="RU361153"/>
    </source>
</evidence>
<accession>A0ABR8N324</accession>
<evidence type="ECO:0000313" key="9">
    <source>
        <dbReference type="EMBL" id="MBD3922543.1"/>
    </source>
</evidence>
<dbReference type="EMBL" id="JACXZA010000010">
    <property type="protein sequence ID" value="MBD3922543.1"/>
    <property type="molecule type" value="Genomic_DNA"/>
</dbReference>
<keyword evidence="5 7" id="KW-0326">Glycosidase</keyword>
<comment type="similarity">
    <text evidence="1 7">Belongs to the glycosyl hydrolase 5 (cellulase A) family.</text>
</comment>
<dbReference type="PANTHER" id="PTHR31297:SF41">
    <property type="entry name" value="ENDOGLUCANASE, PUTATIVE (AFU_ORTHOLOGUE AFUA_5G01830)-RELATED"/>
    <property type="match status" value="1"/>
</dbReference>
<evidence type="ECO:0000259" key="8">
    <source>
        <dbReference type="Pfam" id="PF00150"/>
    </source>
</evidence>
<proteinExistence type="inferred from homology"/>
<evidence type="ECO:0000256" key="3">
    <source>
        <dbReference type="ARBA" id="ARBA00023001"/>
    </source>
</evidence>
<evidence type="ECO:0000256" key="2">
    <source>
        <dbReference type="ARBA" id="ARBA00022801"/>
    </source>
</evidence>
<protein>
    <submittedName>
        <fullName evidence="9">Cellulase family glycosylhydrolase</fullName>
    </submittedName>
</protein>
<dbReference type="PANTHER" id="PTHR31297">
    <property type="entry name" value="GLUCAN ENDO-1,6-BETA-GLUCOSIDASE B"/>
    <property type="match status" value="1"/>
</dbReference>
<reference evidence="9 10" key="1">
    <citation type="submission" date="2020-09" db="EMBL/GenBank/DDBJ databases">
        <title>Paenibacillus sp. strain PR3 16S rRNA gene Genome sequencing and assembly.</title>
        <authorList>
            <person name="Kim J."/>
        </authorList>
    </citation>
    <scope>NUCLEOTIDE SEQUENCE [LARGE SCALE GENOMIC DNA]</scope>
    <source>
        <strain evidence="9 10">PR3</strain>
    </source>
</reference>
<evidence type="ECO:0000256" key="4">
    <source>
        <dbReference type="ARBA" id="ARBA00023277"/>
    </source>
</evidence>
<keyword evidence="10" id="KW-1185">Reference proteome</keyword>
<dbReference type="InterPro" id="IPR050386">
    <property type="entry name" value="Glycosyl_hydrolase_5"/>
</dbReference>
<name>A0ABR8N324_9BACL</name>